<dbReference type="Gene3D" id="3.40.50.850">
    <property type="entry name" value="Isochorismatase-like"/>
    <property type="match status" value="1"/>
</dbReference>
<evidence type="ECO:0000313" key="3">
    <source>
        <dbReference type="Proteomes" id="UP000018855"/>
    </source>
</evidence>
<dbReference type="InterPro" id="IPR036380">
    <property type="entry name" value="Isochorismatase-like_sf"/>
</dbReference>
<gene>
    <name evidence="2" type="ORF">Q619_VDC00281G0002</name>
</gene>
<feature type="domain" description="Isochorismatase-like" evidence="1">
    <location>
        <begin position="4"/>
        <end position="104"/>
    </location>
</feature>
<proteinExistence type="predicted"/>
<dbReference type="Pfam" id="PF00857">
    <property type="entry name" value="Isochorismatase"/>
    <property type="match status" value="1"/>
</dbReference>
<evidence type="ECO:0000313" key="2">
    <source>
        <dbReference type="EMBL" id="ETJ00369.1"/>
    </source>
</evidence>
<dbReference type="AlphaFoldDB" id="W1V8P8"/>
<dbReference type="Proteomes" id="UP000018855">
    <property type="component" value="Unassembled WGS sequence"/>
</dbReference>
<name>W1V8P8_9FIRM</name>
<reference evidence="2 3" key="1">
    <citation type="submission" date="2013-12" db="EMBL/GenBank/DDBJ databases">
        <title>A Varibaculum cambriense genome reconstructed from a premature infant gut community with otherwise low bacterial novelty that shifts toward anaerobic metabolism during the third week of life.</title>
        <authorList>
            <person name="Brown C.T."/>
            <person name="Sharon I."/>
            <person name="Thomas B.C."/>
            <person name="Castelle C.J."/>
            <person name="Morowitz M.J."/>
            <person name="Banfield J.F."/>
        </authorList>
    </citation>
    <scope>NUCLEOTIDE SEQUENCE [LARGE SCALE GENOMIC DNA]</scope>
    <source>
        <strain evidence="3">DORA_11</strain>
    </source>
</reference>
<sequence length="122" mass="13721">MQKVLVVIDMQNDFVDGALGSSQAQLIVDNVRKKIESFDGPIIFTRDTHDRDYLEHQEGKLLPVPHCVKNTEGWHIVDGLIEAAEGRSIMSPVSFVDKPNFASFELLTRLEGMDRVNPIESI</sequence>
<comment type="caution">
    <text evidence="2">The sequence shown here is derived from an EMBL/GenBank/DDBJ whole genome shotgun (WGS) entry which is preliminary data.</text>
</comment>
<accession>W1V8P8</accession>
<dbReference type="SUPFAM" id="SSF52499">
    <property type="entry name" value="Isochorismatase-like hydrolases"/>
    <property type="match status" value="1"/>
</dbReference>
<keyword evidence="2" id="KW-0378">Hydrolase</keyword>
<organism evidence="2 3">
    <name type="scientific">Veillonella dispar DORA_11</name>
    <dbReference type="NCBI Taxonomy" id="1403949"/>
    <lineage>
        <taxon>Bacteria</taxon>
        <taxon>Bacillati</taxon>
        <taxon>Bacillota</taxon>
        <taxon>Negativicutes</taxon>
        <taxon>Veillonellales</taxon>
        <taxon>Veillonellaceae</taxon>
        <taxon>Veillonella</taxon>
    </lineage>
</organism>
<protein>
    <submittedName>
        <fullName evidence="2">Isochorismatase hydrolase</fullName>
    </submittedName>
</protein>
<dbReference type="InterPro" id="IPR000868">
    <property type="entry name" value="Isochorismatase-like_dom"/>
</dbReference>
<dbReference type="EMBL" id="AZMJ01000281">
    <property type="protein sequence ID" value="ETJ00369.1"/>
    <property type="molecule type" value="Genomic_DNA"/>
</dbReference>
<dbReference type="GO" id="GO:0016787">
    <property type="term" value="F:hydrolase activity"/>
    <property type="evidence" value="ECO:0007669"/>
    <property type="project" value="UniProtKB-KW"/>
</dbReference>
<feature type="non-terminal residue" evidence="2">
    <location>
        <position position="122"/>
    </location>
</feature>
<evidence type="ECO:0000259" key="1">
    <source>
        <dbReference type="Pfam" id="PF00857"/>
    </source>
</evidence>